<gene>
    <name evidence="6" type="ORF">OQ273_10215</name>
</gene>
<reference evidence="6" key="1">
    <citation type="submission" date="2022-11" db="EMBL/GenBank/DDBJ databases">
        <title>Draft genome sequence of Hoeflea poritis E7-10 and Hoeflea prorocentri PM5-8, separated from scleractinian coral Porites lutea and marine dinoflagellate.</title>
        <authorList>
            <person name="Zhang G."/>
            <person name="Wei Q."/>
            <person name="Cai L."/>
        </authorList>
    </citation>
    <scope>NUCLEOTIDE SEQUENCE</scope>
    <source>
        <strain evidence="6">PM5-8</strain>
    </source>
</reference>
<dbReference type="PANTHER" id="PTHR43537:SF51">
    <property type="entry name" value="HTH-TYPE TRANSCRIPTIONAL REGULATOR LGOR-RELATED"/>
    <property type="match status" value="1"/>
</dbReference>
<dbReference type="Pfam" id="PF07729">
    <property type="entry name" value="FCD"/>
    <property type="match status" value="1"/>
</dbReference>
<dbReference type="CDD" id="cd07377">
    <property type="entry name" value="WHTH_GntR"/>
    <property type="match status" value="1"/>
</dbReference>
<evidence type="ECO:0000256" key="3">
    <source>
        <dbReference type="ARBA" id="ARBA00023163"/>
    </source>
</evidence>
<proteinExistence type="predicted"/>
<dbReference type="RefSeq" id="WP_267990391.1">
    <property type="nucleotide sequence ID" value="NZ_JAPJZI010000001.1"/>
</dbReference>
<keyword evidence="7" id="KW-1185">Reference proteome</keyword>
<feature type="region of interest" description="Disordered" evidence="4">
    <location>
        <begin position="1"/>
        <end position="20"/>
    </location>
</feature>
<dbReference type="SMART" id="SM00345">
    <property type="entry name" value="HTH_GNTR"/>
    <property type="match status" value="1"/>
</dbReference>
<dbReference type="AlphaFoldDB" id="A0A9X3UHY0"/>
<accession>A0A9X3UHY0</accession>
<evidence type="ECO:0000256" key="4">
    <source>
        <dbReference type="SAM" id="MobiDB-lite"/>
    </source>
</evidence>
<evidence type="ECO:0000256" key="2">
    <source>
        <dbReference type="ARBA" id="ARBA00023125"/>
    </source>
</evidence>
<keyword evidence="1" id="KW-0805">Transcription regulation</keyword>
<dbReference type="GO" id="GO:0003677">
    <property type="term" value="F:DNA binding"/>
    <property type="evidence" value="ECO:0007669"/>
    <property type="project" value="UniProtKB-KW"/>
</dbReference>
<sequence>MQQSEQAVTQEPKAQSQTQRAVSELKRMIVSSELPAGSSYLETELAEMLGMSRTPVREATLMLEAQGLVEVRPRRGVRILSISPDDMEEIYQILTELECLAAERVAERCDDPVMLEPLREASRRMETALEADNREAWAKADEDFHSRLLDLSGSERLKSVIANFNDQVRRARALTLYIRPAPQKSNADHLALIDALEKGDGPLARRIHRDHRIAAKSLMISLLRKHGFHQV</sequence>
<protein>
    <submittedName>
        <fullName evidence="6">GntR family transcriptional regulator</fullName>
    </submittedName>
</protein>
<dbReference type="Gene3D" id="1.20.120.530">
    <property type="entry name" value="GntR ligand-binding domain-like"/>
    <property type="match status" value="1"/>
</dbReference>
<evidence type="ECO:0000256" key="1">
    <source>
        <dbReference type="ARBA" id="ARBA00023015"/>
    </source>
</evidence>
<dbReference type="GO" id="GO:0003700">
    <property type="term" value="F:DNA-binding transcription factor activity"/>
    <property type="evidence" value="ECO:0007669"/>
    <property type="project" value="InterPro"/>
</dbReference>
<dbReference type="SUPFAM" id="SSF46785">
    <property type="entry name" value="Winged helix' DNA-binding domain"/>
    <property type="match status" value="1"/>
</dbReference>
<dbReference type="InterPro" id="IPR008920">
    <property type="entry name" value="TF_FadR/GntR_C"/>
</dbReference>
<keyword evidence="3" id="KW-0804">Transcription</keyword>
<dbReference type="InterPro" id="IPR011711">
    <property type="entry name" value="GntR_C"/>
</dbReference>
<dbReference type="Proteomes" id="UP001151234">
    <property type="component" value="Unassembled WGS sequence"/>
</dbReference>
<evidence type="ECO:0000313" key="7">
    <source>
        <dbReference type="Proteomes" id="UP001151234"/>
    </source>
</evidence>
<organism evidence="6 7">
    <name type="scientific">Hoeflea prorocentri</name>
    <dbReference type="NCBI Taxonomy" id="1922333"/>
    <lineage>
        <taxon>Bacteria</taxon>
        <taxon>Pseudomonadati</taxon>
        <taxon>Pseudomonadota</taxon>
        <taxon>Alphaproteobacteria</taxon>
        <taxon>Hyphomicrobiales</taxon>
        <taxon>Rhizobiaceae</taxon>
        <taxon>Hoeflea</taxon>
    </lineage>
</organism>
<dbReference type="PRINTS" id="PR00035">
    <property type="entry name" value="HTHGNTR"/>
</dbReference>
<dbReference type="SMART" id="SM00895">
    <property type="entry name" value="FCD"/>
    <property type="match status" value="1"/>
</dbReference>
<dbReference type="Gene3D" id="1.10.10.10">
    <property type="entry name" value="Winged helix-like DNA-binding domain superfamily/Winged helix DNA-binding domain"/>
    <property type="match status" value="1"/>
</dbReference>
<name>A0A9X3UHY0_9HYPH</name>
<dbReference type="Pfam" id="PF00392">
    <property type="entry name" value="GntR"/>
    <property type="match status" value="1"/>
</dbReference>
<evidence type="ECO:0000259" key="5">
    <source>
        <dbReference type="PROSITE" id="PS50949"/>
    </source>
</evidence>
<dbReference type="EMBL" id="JAPJZI010000001">
    <property type="protein sequence ID" value="MDA5398945.1"/>
    <property type="molecule type" value="Genomic_DNA"/>
</dbReference>
<dbReference type="InterPro" id="IPR036388">
    <property type="entry name" value="WH-like_DNA-bd_sf"/>
</dbReference>
<dbReference type="InterPro" id="IPR000524">
    <property type="entry name" value="Tscrpt_reg_HTH_GntR"/>
</dbReference>
<dbReference type="InterPro" id="IPR036390">
    <property type="entry name" value="WH_DNA-bd_sf"/>
</dbReference>
<feature type="domain" description="HTH gntR-type" evidence="5">
    <location>
        <begin position="15"/>
        <end position="82"/>
    </location>
</feature>
<evidence type="ECO:0000313" key="6">
    <source>
        <dbReference type="EMBL" id="MDA5398945.1"/>
    </source>
</evidence>
<comment type="caution">
    <text evidence="6">The sequence shown here is derived from an EMBL/GenBank/DDBJ whole genome shotgun (WGS) entry which is preliminary data.</text>
</comment>
<keyword evidence="2" id="KW-0238">DNA-binding</keyword>
<dbReference type="PANTHER" id="PTHR43537">
    <property type="entry name" value="TRANSCRIPTIONAL REGULATOR, GNTR FAMILY"/>
    <property type="match status" value="1"/>
</dbReference>
<dbReference type="SUPFAM" id="SSF48008">
    <property type="entry name" value="GntR ligand-binding domain-like"/>
    <property type="match status" value="1"/>
</dbReference>
<dbReference type="PROSITE" id="PS50949">
    <property type="entry name" value="HTH_GNTR"/>
    <property type="match status" value="1"/>
</dbReference>